<organism evidence="1 2">
    <name type="scientific">Antrihabitans stalagmiti</name>
    <dbReference type="NCBI Taxonomy" id="2799499"/>
    <lineage>
        <taxon>Bacteria</taxon>
        <taxon>Bacillati</taxon>
        <taxon>Actinomycetota</taxon>
        <taxon>Actinomycetes</taxon>
        <taxon>Mycobacteriales</taxon>
        <taxon>Nocardiaceae</taxon>
        <taxon>Antrihabitans</taxon>
    </lineage>
</organism>
<dbReference type="Proteomes" id="UP000655868">
    <property type="component" value="Unassembled WGS sequence"/>
</dbReference>
<dbReference type="Gene3D" id="3.50.50.60">
    <property type="entry name" value="FAD/NAD(P)-binding domain"/>
    <property type="match status" value="3"/>
</dbReference>
<dbReference type="PRINTS" id="PR00411">
    <property type="entry name" value="PNDRDTASEI"/>
</dbReference>
<keyword evidence="2" id="KW-1185">Reference proteome</keyword>
<reference evidence="1" key="1">
    <citation type="submission" date="2020-12" db="EMBL/GenBank/DDBJ databases">
        <title>Antrihabitans popcorni sp. nov. and Antrihabitans auranticaus sp. nov., isolated from a larva cave.</title>
        <authorList>
            <person name="Lee S.D."/>
            <person name="Kim I.S."/>
        </authorList>
    </citation>
    <scope>NUCLEOTIDE SEQUENCE</scope>
    <source>
        <strain evidence="1">YC3-6</strain>
    </source>
</reference>
<dbReference type="AlphaFoldDB" id="A0A934NL92"/>
<comment type="caution">
    <text evidence="1">The sequence shown here is derived from an EMBL/GenBank/DDBJ whole genome shotgun (WGS) entry which is preliminary data.</text>
</comment>
<dbReference type="RefSeq" id="WP_199682968.1">
    <property type="nucleotide sequence ID" value="NZ_JAEMNV010000001.1"/>
</dbReference>
<evidence type="ECO:0000313" key="2">
    <source>
        <dbReference type="Proteomes" id="UP000655868"/>
    </source>
</evidence>
<proteinExistence type="predicted"/>
<protein>
    <submittedName>
        <fullName evidence="1">NAD(P)/FAD-dependent oxidoreductase</fullName>
    </submittedName>
</protein>
<gene>
    <name evidence="1" type="ORF">JGU71_00010</name>
</gene>
<dbReference type="Pfam" id="PF13738">
    <property type="entry name" value="Pyr_redox_3"/>
    <property type="match status" value="1"/>
</dbReference>
<dbReference type="EMBL" id="JAEMNV010000001">
    <property type="protein sequence ID" value="MBJ8337257.1"/>
    <property type="molecule type" value="Genomic_DNA"/>
</dbReference>
<dbReference type="PANTHER" id="PTHR42877">
    <property type="entry name" value="L-ORNITHINE N(5)-MONOOXYGENASE-RELATED"/>
    <property type="match status" value="1"/>
</dbReference>
<name>A0A934NL92_9NOCA</name>
<evidence type="ECO:0000313" key="1">
    <source>
        <dbReference type="EMBL" id="MBJ8337257.1"/>
    </source>
</evidence>
<dbReference type="InterPro" id="IPR051209">
    <property type="entry name" value="FAD-bind_Monooxygenase_sf"/>
</dbReference>
<dbReference type="SUPFAM" id="SSF51905">
    <property type="entry name" value="FAD/NAD(P)-binding domain"/>
    <property type="match status" value="1"/>
</dbReference>
<dbReference type="InterPro" id="IPR036188">
    <property type="entry name" value="FAD/NAD-bd_sf"/>
</dbReference>
<sequence>MTSSTQVETTASSEEEVPDHEVVVIGAGFGGIASAIALQRKGIHDYLIVEKWGDVGGTWLANTYPGVAVDIPSFIYSFSFEQRADWSRVFAPGAELLRYAKDIVAKHGLREKLRVNTKIEHAQFDETQNLWRLRTDGGEQITCRFLVPAVGGLERPKLPDIDGLDSFAGSLMHTALWDHDVDLTGKRVAVIGTGATSLQLVPAIAEQVGRLTVFQRTPIWLGPKPDAEIGSRGRRILGRRTLRSAFRAVGTVGTELAMSTMLVGPAWLNDLSRRATEHQMRKWMRSQVDDPVTREKLIPQYGFGCKRPSMSNTYLKTFNRDNVSLVTESIERVTEKGVVTVDGIEHEFDVLICATGFKLWDKGSMPPFPVVGRGGLELGEFWQNNRFQAYHGVSIPDFPNLFLVIGPYGFVLGSYIWMIEATTAHLSRAIGEANKRGATSCEIRRNVHDAYFKKCLKRQESNMLFTPTCAGSNTYYLDHHGDSPFRPSTHGEMYWQNRHYDLNDYVYGIETLRPAIPAGITSTRRVENGDQ</sequence>
<dbReference type="PRINTS" id="PR00368">
    <property type="entry name" value="FADPNR"/>
</dbReference>
<accession>A0A934NL92</accession>
<dbReference type="PANTHER" id="PTHR42877:SF4">
    <property type="entry name" value="FAD_NAD(P)-BINDING DOMAIN-CONTAINING PROTEIN-RELATED"/>
    <property type="match status" value="1"/>
</dbReference>